<evidence type="ECO:0000256" key="4">
    <source>
        <dbReference type="ARBA" id="ARBA00023004"/>
    </source>
</evidence>
<evidence type="ECO:0000256" key="1">
    <source>
        <dbReference type="ARBA" id="ARBA00001966"/>
    </source>
</evidence>
<proteinExistence type="predicted"/>
<feature type="region of interest" description="Disordered" evidence="6">
    <location>
        <begin position="227"/>
        <end position="259"/>
    </location>
</feature>
<keyword evidence="2" id="KW-0949">S-adenosyl-L-methionine</keyword>
<gene>
    <name evidence="7" type="ORF">QNJ86_03650</name>
</gene>
<evidence type="ECO:0000256" key="6">
    <source>
        <dbReference type="SAM" id="MobiDB-lite"/>
    </source>
</evidence>
<keyword evidence="4" id="KW-0408">Iron</keyword>
<protein>
    <recommendedName>
        <fullName evidence="9">Radical SAM protein</fullName>
    </recommendedName>
</protein>
<dbReference type="PANTHER" id="PTHR43409">
    <property type="entry name" value="ANAEROBIC MAGNESIUM-PROTOPORPHYRIN IX MONOMETHYL ESTER CYCLASE-RELATED"/>
    <property type="match status" value="1"/>
</dbReference>
<evidence type="ECO:0000256" key="5">
    <source>
        <dbReference type="ARBA" id="ARBA00023014"/>
    </source>
</evidence>
<evidence type="ECO:0008006" key="9">
    <source>
        <dbReference type="Google" id="ProtNLM"/>
    </source>
</evidence>
<dbReference type="Proteomes" id="UP001232750">
    <property type="component" value="Unassembled WGS sequence"/>
</dbReference>
<evidence type="ECO:0000256" key="3">
    <source>
        <dbReference type="ARBA" id="ARBA00022723"/>
    </source>
</evidence>
<comment type="caution">
    <text evidence="7">The sequence shown here is derived from an EMBL/GenBank/DDBJ whole genome shotgun (WGS) entry which is preliminary data.</text>
</comment>
<dbReference type="SUPFAM" id="SSF102114">
    <property type="entry name" value="Radical SAM enzymes"/>
    <property type="match status" value="1"/>
</dbReference>
<comment type="cofactor">
    <cofactor evidence="1">
        <name>[4Fe-4S] cluster</name>
        <dbReference type="ChEBI" id="CHEBI:49883"/>
    </cofactor>
</comment>
<keyword evidence="5" id="KW-0411">Iron-sulfur</keyword>
<dbReference type="InterPro" id="IPR058240">
    <property type="entry name" value="rSAM_sf"/>
</dbReference>
<keyword evidence="8" id="KW-1185">Reference proteome</keyword>
<sequence>MSFEQLEARANAVRDRLIKCQSIAMFASVRDIARKTDGELRRLRALQVNGLTIGVESGNDEALALARKGYTARDVIEQLTRLDCAGIEYNVTYVTGLLGAGRGRWHAHTTADVLNRLNPKIIAVSSLTAFPGTKLYEEVRSGSFTMPDEAERLEELKTFLSEIQLRVHLEASSKSNAVPVMGMLPLDKALIIAKLEAAIEEERRTNPNRHFRAELSSLGWDKERSEDLSSKSARSRLTYASLKGPRRDENQPTLKALPL</sequence>
<organism evidence="7 8">
    <name type="scientific">Gordonibacter faecis</name>
    <dbReference type="NCBI Taxonomy" id="3047475"/>
    <lineage>
        <taxon>Bacteria</taxon>
        <taxon>Bacillati</taxon>
        <taxon>Actinomycetota</taxon>
        <taxon>Coriobacteriia</taxon>
        <taxon>Eggerthellales</taxon>
        <taxon>Eggerthellaceae</taxon>
        <taxon>Gordonibacter</taxon>
    </lineage>
</organism>
<dbReference type="Gene3D" id="3.30.750.200">
    <property type="match status" value="1"/>
</dbReference>
<keyword evidence="3" id="KW-0479">Metal-binding</keyword>
<dbReference type="PANTHER" id="PTHR43409:SF4">
    <property type="entry name" value="RADICAL SAM SUPERFAMILY PROTEIN"/>
    <property type="match status" value="1"/>
</dbReference>
<accession>A0ABT7DK32</accession>
<evidence type="ECO:0000313" key="8">
    <source>
        <dbReference type="Proteomes" id="UP001232750"/>
    </source>
</evidence>
<dbReference type="InterPro" id="IPR051198">
    <property type="entry name" value="BchE-like"/>
</dbReference>
<name>A0ABT7DK32_9ACTN</name>
<evidence type="ECO:0000256" key="2">
    <source>
        <dbReference type="ARBA" id="ARBA00022691"/>
    </source>
</evidence>
<reference evidence="7 8" key="1">
    <citation type="submission" date="2023-05" db="EMBL/GenBank/DDBJ databases">
        <title>Gordonibacter KGMB12511T sp. nov., isolated from faeces of healthy Korean.</title>
        <authorList>
            <person name="Kim H.S."/>
            <person name="Kim J.-S."/>
            <person name="Suh M.K."/>
            <person name="Eom M.K."/>
            <person name="Do H.E."/>
            <person name="Lee J.-S."/>
        </authorList>
    </citation>
    <scope>NUCLEOTIDE SEQUENCE [LARGE SCALE GENOMIC DNA]</scope>
    <source>
        <strain evidence="7 8">KGMB12511</strain>
    </source>
</reference>
<dbReference type="EMBL" id="JASJEU010000007">
    <property type="protein sequence ID" value="MDJ1649888.1"/>
    <property type="molecule type" value="Genomic_DNA"/>
</dbReference>
<evidence type="ECO:0000313" key="7">
    <source>
        <dbReference type="EMBL" id="MDJ1649888.1"/>
    </source>
</evidence>